<proteinExistence type="predicted"/>
<gene>
    <name evidence="2" type="ORF">BO71DRAFT_397000</name>
</gene>
<evidence type="ECO:0000313" key="2">
    <source>
        <dbReference type="EMBL" id="PYH96538.1"/>
    </source>
</evidence>
<keyword evidence="3" id="KW-1185">Reference proteome</keyword>
<dbReference type="Proteomes" id="UP000247810">
    <property type="component" value="Unassembled WGS sequence"/>
</dbReference>
<dbReference type="EMBL" id="KZ825836">
    <property type="protein sequence ID" value="PYH96538.1"/>
    <property type="molecule type" value="Genomic_DNA"/>
</dbReference>
<evidence type="ECO:0000256" key="1">
    <source>
        <dbReference type="SAM" id="MobiDB-lite"/>
    </source>
</evidence>
<dbReference type="VEuPathDB" id="FungiDB:BO71DRAFT_397000"/>
<reference evidence="2 3" key="1">
    <citation type="submission" date="2018-02" db="EMBL/GenBank/DDBJ databases">
        <title>The genomes of Aspergillus section Nigri reveals drivers in fungal speciation.</title>
        <authorList>
            <consortium name="DOE Joint Genome Institute"/>
            <person name="Vesth T.C."/>
            <person name="Nybo J."/>
            <person name="Theobald S."/>
            <person name="Brandl J."/>
            <person name="Frisvad J.C."/>
            <person name="Nielsen K.F."/>
            <person name="Lyhne E.K."/>
            <person name="Kogle M.E."/>
            <person name="Kuo A."/>
            <person name="Riley R."/>
            <person name="Clum A."/>
            <person name="Nolan M."/>
            <person name="Lipzen A."/>
            <person name="Salamov A."/>
            <person name="Henrissat B."/>
            <person name="Wiebenga A."/>
            <person name="De vries R.P."/>
            <person name="Grigoriev I.V."/>
            <person name="Mortensen U.H."/>
            <person name="Andersen M.R."/>
            <person name="Baker S.E."/>
        </authorList>
    </citation>
    <scope>NUCLEOTIDE SEQUENCE [LARGE SCALE GENOMIC DNA]</scope>
    <source>
        <strain evidence="2 3">CBS 707.79</strain>
    </source>
</reference>
<feature type="non-terminal residue" evidence="2">
    <location>
        <position position="123"/>
    </location>
</feature>
<evidence type="ECO:0000313" key="3">
    <source>
        <dbReference type="Proteomes" id="UP000247810"/>
    </source>
</evidence>
<protein>
    <submittedName>
        <fullName evidence="2">Uncharacterized protein</fullName>
    </submittedName>
</protein>
<name>A0A319E743_9EURO</name>
<feature type="region of interest" description="Disordered" evidence="1">
    <location>
        <begin position="67"/>
        <end position="107"/>
    </location>
</feature>
<accession>A0A319E743</accession>
<sequence length="123" mass="13846">MSLFILREKKMALIPAQDTEQLQRALRNASKDTLESILVALCNQVPFARGYMAGKLLIKEDEIAPADVADESDSDNSDESGESDKSDDSGSKRKRKRMAQRMTLTPRKSDYATLSLDRYNFLL</sequence>
<organism evidence="2 3">
    <name type="scientific">Aspergillus ellipticus CBS 707.79</name>
    <dbReference type="NCBI Taxonomy" id="1448320"/>
    <lineage>
        <taxon>Eukaryota</taxon>
        <taxon>Fungi</taxon>
        <taxon>Dikarya</taxon>
        <taxon>Ascomycota</taxon>
        <taxon>Pezizomycotina</taxon>
        <taxon>Eurotiomycetes</taxon>
        <taxon>Eurotiomycetidae</taxon>
        <taxon>Eurotiales</taxon>
        <taxon>Aspergillaceae</taxon>
        <taxon>Aspergillus</taxon>
        <taxon>Aspergillus subgen. Circumdati</taxon>
    </lineage>
</organism>
<dbReference type="AlphaFoldDB" id="A0A319E743"/>
<feature type="compositionally biased region" description="Basic and acidic residues" evidence="1">
    <location>
        <begin position="82"/>
        <end position="91"/>
    </location>
</feature>
<feature type="compositionally biased region" description="Acidic residues" evidence="1">
    <location>
        <begin position="68"/>
        <end position="81"/>
    </location>
</feature>